<dbReference type="Gene3D" id="1.25.40.20">
    <property type="entry name" value="Ankyrin repeat-containing domain"/>
    <property type="match status" value="2"/>
</dbReference>
<keyword evidence="1" id="KW-0677">Repeat</keyword>
<dbReference type="PROSITE" id="PS50088">
    <property type="entry name" value="ANK_REPEAT"/>
    <property type="match status" value="2"/>
</dbReference>
<dbReference type="AlphaFoldDB" id="A0A4S1WR97"/>
<feature type="signal peptide" evidence="4">
    <location>
        <begin position="1"/>
        <end position="20"/>
    </location>
</feature>
<feature type="chain" id="PRO_5020459644" evidence="4">
    <location>
        <begin position="21"/>
        <end position="300"/>
    </location>
</feature>
<feature type="repeat" description="ANK" evidence="3">
    <location>
        <begin position="192"/>
        <end position="224"/>
    </location>
</feature>
<dbReference type="PRINTS" id="PR01415">
    <property type="entry name" value="ANKYRIN"/>
</dbReference>
<evidence type="ECO:0000313" key="6">
    <source>
        <dbReference type="Proteomes" id="UP000309848"/>
    </source>
</evidence>
<name>A0A4S1WR97_9SPHN</name>
<evidence type="ECO:0000256" key="4">
    <source>
        <dbReference type="SAM" id="SignalP"/>
    </source>
</evidence>
<evidence type="ECO:0000256" key="1">
    <source>
        <dbReference type="ARBA" id="ARBA00022737"/>
    </source>
</evidence>
<organism evidence="5 6">
    <name type="scientific">Sphingomonas naasensis</name>
    <dbReference type="NCBI Taxonomy" id="1344951"/>
    <lineage>
        <taxon>Bacteria</taxon>
        <taxon>Pseudomonadati</taxon>
        <taxon>Pseudomonadota</taxon>
        <taxon>Alphaproteobacteria</taxon>
        <taxon>Sphingomonadales</taxon>
        <taxon>Sphingomonadaceae</taxon>
        <taxon>Sphingomonas</taxon>
    </lineage>
</organism>
<comment type="caution">
    <text evidence="5">The sequence shown here is derived from an EMBL/GenBank/DDBJ whole genome shotgun (WGS) entry which is preliminary data.</text>
</comment>
<keyword evidence="6" id="KW-1185">Reference proteome</keyword>
<keyword evidence="4" id="KW-0732">Signal</keyword>
<gene>
    <name evidence="5" type="ORF">E5A74_01520</name>
</gene>
<feature type="repeat" description="ANK" evidence="3">
    <location>
        <begin position="60"/>
        <end position="92"/>
    </location>
</feature>
<evidence type="ECO:0000313" key="5">
    <source>
        <dbReference type="EMBL" id="TGX45884.1"/>
    </source>
</evidence>
<protein>
    <submittedName>
        <fullName evidence="5">Ankyrin repeat domain-containing protein</fullName>
    </submittedName>
</protein>
<dbReference type="PANTHER" id="PTHR24189:SF50">
    <property type="entry name" value="ANKYRIN REPEAT AND SOCS BOX PROTEIN 2"/>
    <property type="match status" value="1"/>
</dbReference>
<dbReference type="SMART" id="SM00248">
    <property type="entry name" value="ANK"/>
    <property type="match status" value="2"/>
</dbReference>
<evidence type="ECO:0000256" key="3">
    <source>
        <dbReference type="PROSITE-ProRule" id="PRU00023"/>
    </source>
</evidence>
<dbReference type="Proteomes" id="UP000309848">
    <property type="component" value="Unassembled WGS sequence"/>
</dbReference>
<dbReference type="EMBL" id="SRXU01000001">
    <property type="protein sequence ID" value="TGX45884.1"/>
    <property type="molecule type" value="Genomic_DNA"/>
</dbReference>
<dbReference type="PANTHER" id="PTHR24189">
    <property type="entry name" value="MYOTROPHIN"/>
    <property type="match status" value="1"/>
</dbReference>
<keyword evidence="2 3" id="KW-0040">ANK repeat</keyword>
<dbReference type="OrthoDB" id="7557147at2"/>
<reference evidence="5 6" key="1">
    <citation type="submission" date="2019-04" db="EMBL/GenBank/DDBJ databases">
        <title>Sphingomonas psychrotolerans sp. nov., isolated from soil in the Tianshan Mountains, Xinjiang, China.</title>
        <authorList>
            <person name="Luo Y."/>
            <person name="Sheng H."/>
        </authorList>
    </citation>
    <scope>NUCLEOTIDE SEQUENCE [LARGE SCALE GENOMIC DNA]</scope>
    <source>
        <strain evidence="5 6">KIS18-15</strain>
    </source>
</reference>
<evidence type="ECO:0000256" key="2">
    <source>
        <dbReference type="ARBA" id="ARBA00023043"/>
    </source>
</evidence>
<dbReference type="InterPro" id="IPR036770">
    <property type="entry name" value="Ankyrin_rpt-contain_sf"/>
</dbReference>
<sequence length="300" mass="31095">MRKIMLAGLLAGMAMGAAGAAAYQADPWTTAAYDIGIKKNADALRLIDSGQFDVNFQTDEGYTLLHRAADAGNLEIVKALLARGADPNLKSALGRTAYDMASGVAVKAELARAMHAPATASRGALPGADRAAAGAGAGNGSCAAVVAEKVNNGRTPAMRPILRARDDIWYNHPDELALLLDDCVDANGKDDTGATLLHTAASRNRVDAAKLLLAHGASRSARDRSGNVPANYATSPEMKALLGAASAPVASSGPAGTASEARKKECAQKYQADAALCSDSSCKMRANSHWAQCLKTGRYW</sequence>
<dbReference type="InterPro" id="IPR002110">
    <property type="entry name" value="Ankyrin_rpt"/>
</dbReference>
<proteinExistence type="predicted"/>
<dbReference type="RefSeq" id="WP_135982145.1">
    <property type="nucleotide sequence ID" value="NZ_JAASQM010000001.1"/>
</dbReference>
<dbReference type="SUPFAM" id="SSF48403">
    <property type="entry name" value="Ankyrin repeat"/>
    <property type="match status" value="1"/>
</dbReference>
<dbReference type="Pfam" id="PF13857">
    <property type="entry name" value="Ank_5"/>
    <property type="match status" value="2"/>
</dbReference>
<dbReference type="InterPro" id="IPR050745">
    <property type="entry name" value="Multifunctional_regulatory"/>
</dbReference>
<accession>A0A4S1WR97</accession>
<dbReference type="PROSITE" id="PS50297">
    <property type="entry name" value="ANK_REP_REGION"/>
    <property type="match status" value="2"/>
</dbReference>